<organism evidence="2 3">
    <name type="scientific">Elysia crispata</name>
    <name type="common">lettuce slug</name>
    <dbReference type="NCBI Taxonomy" id="231223"/>
    <lineage>
        <taxon>Eukaryota</taxon>
        <taxon>Metazoa</taxon>
        <taxon>Spiralia</taxon>
        <taxon>Lophotrochozoa</taxon>
        <taxon>Mollusca</taxon>
        <taxon>Gastropoda</taxon>
        <taxon>Heterobranchia</taxon>
        <taxon>Euthyneura</taxon>
        <taxon>Panpulmonata</taxon>
        <taxon>Sacoglossa</taxon>
        <taxon>Placobranchoidea</taxon>
        <taxon>Plakobranchidae</taxon>
        <taxon>Elysia</taxon>
    </lineage>
</organism>
<keyword evidence="3" id="KW-1185">Reference proteome</keyword>
<dbReference type="EMBL" id="JAWDGP010006701">
    <property type="protein sequence ID" value="KAK3736579.1"/>
    <property type="molecule type" value="Genomic_DNA"/>
</dbReference>
<dbReference type="AlphaFoldDB" id="A0AAE1CUC7"/>
<feature type="compositionally biased region" description="Low complexity" evidence="1">
    <location>
        <begin position="13"/>
        <end position="22"/>
    </location>
</feature>
<feature type="region of interest" description="Disordered" evidence="1">
    <location>
        <begin position="1"/>
        <end position="22"/>
    </location>
</feature>
<comment type="caution">
    <text evidence="2">The sequence shown here is derived from an EMBL/GenBank/DDBJ whole genome shotgun (WGS) entry which is preliminary data.</text>
</comment>
<proteinExistence type="predicted"/>
<accession>A0AAE1CUC7</accession>
<evidence type="ECO:0000256" key="1">
    <source>
        <dbReference type="SAM" id="MobiDB-lite"/>
    </source>
</evidence>
<evidence type="ECO:0000313" key="3">
    <source>
        <dbReference type="Proteomes" id="UP001283361"/>
    </source>
</evidence>
<dbReference type="SUPFAM" id="SSF48371">
    <property type="entry name" value="ARM repeat"/>
    <property type="match status" value="1"/>
</dbReference>
<name>A0AAE1CUC7_9GAST</name>
<gene>
    <name evidence="2" type="ORF">RRG08_049720</name>
</gene>
<protein>
    <submittedName>
        <fullName evidence="2">Uncharacterized protein</fullName>
    </submittedName>
</protein>
<reference evidence="2" key="1">
    <citation type="journal article" date="2023" name="G3 (Bethesda)">
        <title>A reference genome for the long-term kleptoplast-retaining sea slug Elysia crispata morphotype clarki.</title>
        <authorList>
            <person name="Eastman K.E."/>
            <person name="Pendleton A.L."/>
            <person name="Shaikh M.A."/>
            <person name="Suttiyut T."/>
            <person name="Ogas R."/>
            <person name="Tomko P."/>
            <person name="Gavelis G."/>
            <person name="Widhalm J.R."/>
            <person name="Wisecaver J.H."/>
        </authorList>
    </citation>
    <scope>NUCLEOTIDE SEQUENCE</scope>
    <source>
        <strain evidence="2">ECLA1</strain>
    </source>
</reference>
<sequence>MKLPAGLNTSARPEAPGGTEEAGGINNLHSSLQCYSCTSAGQTLASLQIIMRDEFVDDSRSQVSSPINVDPEASLRAHKNRFSCLRTAKGDIAEFGHGKSSQSLSTACFSAKMSGISSRYHREDASLSYCAPKTLIYTYGTFCLDLSASVGHLLQQQQILHAALMGAIYNASWLPLHGPGLNETRTSPNGSARLIRDDGRKPWHAWFAVGFVFRDPRWSPRVSGRGSNCCDQTQQRSSWAVVPLDAGSHVTSQAQLSCVIGYLGSTVVRHIIRYTGSTVVRHIIRYTGSTVVRHNIRYTGSTVVRQNIRYTGSTVVRHNIRYTGATVVRHIIRYTGSTVVRHIIRYTGSTVVRHNIRYTGSTVVRHIIRYTGSTVVRHIIRYTGSTVVRHIIRYTGSTVVRHIIRYTGSTVVRHNIRYTGSTVVRHIIRYTGSTVVRHIIRYTGSTVVRHIIRYTGSTVVRHNIRYTDSTVVRHNIRYTGSTVVRHIIRYTGSTVVRHIIRYSAVIKIYMIPYY</sequence>
<dbReference type="InterPro" id="IPR016024">
    <property type="entry name" value="ARM-type_fold"/>
</dbReference>
<evidence type="ECO:0000313" key="2">
    <source>
        <dbReference type="EMBL" id="KAK3736579.1"/>
    </source>
</evidence>
<dbReference type="Proteomes" id="UP001283361">
    <property type="component" value="Unassembled WGS sequence"/>
</dbReference>